<proteinExistence type="predicted"/>
<dbReference type="AlphaFoldDB" id="A0AA44F2W0"/>
<dbReference type="InterPro" id="IPR016163">
    <property type="entry name" value="Ald_DH_C"/>
</dbReference>
<comment type="caution">
    <text evidence="1">The sequence shown here is derived from an EMBL/GenBank/DDBJ whole genome shotgun (WGS) entry which is preliminary data.</text>
</comment>
<evidence type="ECO:0000313" key="2">
    <source>
        <dbReference type="Proteomes" id="UP000702952"/>
    </source>
</evidence>
<dbReference type="EMBL" id="JAAMAY010000007">
    <property type="protein sequence ID" value="NTC27890.1"/>
    <property type="molecule type" value="Genomic_DNA"/>
</dbReference>
<protein>
    <submittedName>
        <fullName evidence="1">Uncharacterized protein</fullName>
    </submittedName>
</protein>
<dbReference type="Proteomes" id="UP000702952">
    <property type="component" value="Unassembled WGS sequence"/>
</dbReference>
<gene>
    <name evidence="1" type="ORF">G6M46_06910</name>
</gene>
<organism evidence="1 2">
    <name type="scientific">Agrobacterium tumefaciens</name>
    <dbReference type="NCBI Taxonomy" id="358"/>
    <lineage>
        <taxon>Bacteria</taxon>
        <taxon>Pseudomonadati</taxon>
        <taxon>Pseudomonadota</taxon>
        <taxon>Alphaproteobacteria</taxon>
        <taxon>Hyphomicrobiales</taxon>
        <taxon>Rhizobiaceae</taxon>
        <taxon>Rhizobium/Agrobacterium group</taxon>
        <taxon>Agrobacterium</taxon>
        <taxon>Agrobacterium tumefaciens complex</taxon>
    </lineage>
</organism>
<sequence>MFAVIHFDDEEEAVRIANDRRYGLPPI</sequence>
<dbReference type="Gene3D" id="3.40.309.10">
    <property type="entry name" value="Aldehyde Dehydrogenase, Chain A, domain 2"/>
    <property type="match status" value="1"/>
</dbReference>
<dbReference type="GO" id="GO:0016620">
    <property type="term" value="F:oxidoreductase activity, acting on the aldehyde or oxo group of donors, NAD or NADP as acceptor"/>
    <property type="evidence" value="ECO:0007669"/>
    <property type="project" value="InterPro"/>
</dbReference>
<reference evidence="1" key="1">
    <citation type="journal article" date="2020" name="Science">
        <title>Unexpected conservation and global transmission of agrobacterial virulence plasmids.</title>
        <authorList>
            <person name="Weisberg A.J."/>
            <person name="Davis E.W. 2nd"/>
            <person name="Tabima J."/>
            <person name="Belcher M.S."/>
            <person name="Miller M."/>
            <person name="Kuo C.H."/>
            <person name="Loper J.E."/>
            <person name="Grunwald N.J."/>
            <person name="Putnam M.L."/>
            <person name="Chang J.H."/>
        </authorList>
    </citation>
    <scope>NUCLEOTIDE SEQUENCE</scope>
    <source>
        <strain evidence="1">17-1853-1a</strain>
    </source>
</reference>
<evidence type="ECO:0000313" key="1">
    <source>
        <dbReference type="EMBL" id="NTC27890.1"/>
    </source>
</evidence>
<accession>A0AA44F2W0</accession>
<name>A0AA44F2W0_AGRTU</name>